<dbReference type="Gene3D" id="1.10.1240.20">
    <property type="entry name" value="Lytic transglycosylase, superhelical linker domain"/>
    <property type="match status" value="1"/>
</dbReference>
<dbReference type="GO" id="GO:0042597">
    <property type="term" value="C:periplasmic space"/>
    <property type="evidence" value="ECO:0007669"/>
    <property type="project" value="InterPro"/>
</dbReference>
<dbReference type="InterPro" id="IPR037061">
    <property type="entry name" value="Lytic_TGlycoase_superhlx_L_sf"/>
</dbReference>
<dbReference type="SUPFAM" id="SSF53955">
    <property type="entry name" value="Lysozyme-like"/>
    <property type="match status" value="1"/>
</dbReference>
<evidence type="ECO:0000256" key="1">
    <source>
        <dbReference type="ARBA" id="ARBA00007734"/>
    </source>
</evidence>
<dbReference type="PANTHER" id="PTHR37423:SF5">
    <property type="entry name" value="SOLUBLE LYTIC MUREIN TRANSGLYCOSYLASE"/>
    <property type="match status" value="1"/>
</dbReference>
<dbReference type="OrthoDB" id="92254at2"/>
<accession>A0A0X1T7G9</accession>
<dbReference type="SUPFAM" id="SSF48435">
    <property type="entry name" value="Bacterial muramidases"/>
    <property type="match status" value="1"/>
</dbReference>
<dbReference type="AlphaFoldDB" id="A0A0X1T7G9"/>
<dbReference type="KEGG" id="pagb:AWM79_22375"/>
<keyword evidence="2" id="KW-0732">Signal</keyword>
<comment type="similarity">
    <text evidence="1">Belongs to the transglycosylase Slt family.</text>
</comment>
<keyword evidence="6" id="KW-1185">Reference proteome</keyword>
<feature type="domain" description="Transglycosylase SLT" evidence="3">
    <location>
        <begin position="487"/>
        <end position="596"/>
    </location>
</feature>
<reference evidence="5 6" key="1">
    <citation type="submission" date="2016-01" db="EMBL/GenBank/DDBJ databases">
        <authorList>
            <person name="McClelland M."/>
            <person name="Jain A."/>
            <person name="Saraogi P."/>
            <person name="Mendelson R."/>
            <person name="Westerman R."/>
            <person name="SanMiguel P."/>
            <person name="Csonka L."/>
        </authorList>
    </citation>
    <scope>NUCLEOTIDE SEQUENCE [LARGE SCALE GENOMIC DNA]</scope>
    <source>
        <strain evidence="5 6">NCPPB 2472</strain>
    </source>
</reference>
<dbReference type="InterPro" id="IPR008939">
    <property type="entry name" value="Lytic_TGlycosylase_superhlx_U"/>
</dbReference>
<gene>
    <name evidence="5" type="ORF">AWM79_22375</name>
</gene>
<dbReference type="Pfam" id="PF14718">
    <property type="entry name" value="SLT_L"/>
    <property type="match status" value="1"/>
</dbReference>
<protein>
    <submittedName>
        <fullName evidence="5">Lytic transglycosylase</fullName>
    </submittedName>
</protein>
<evidence type="ECO:0000313" key="5">
    <source>
        <dbReference type="EMBL" id="AMB87872.1"/>
    </source>
</evidence>
<dbReference type="Gene3D" id="1.10.530.10">
    <property type="match status" value="1"/>
</dbReference>
<sequence length="642" mass="73880">MRSRLFNFLSCLLLSTCAVQAAQAVDLAQQRQLYDEAKRALAKGDSGPYLRYQDTLRSYPLEPYLAYDELTARLKTASNAEIEKFLAEHGDLPQANWMKLRWLRWLAERGDWGPFAKYYDPKLNFTELDCLNGQYQLIHNLRAEGYATAQKLWLTGKTQPTACDALFDRWATEGQLTEQKRWQRLKLAAEARNYTLATALMKGLGTLGAQGQLMIEVAQKPDLLSQPSRFLPADDAMSDVVGLGLRRLARQDPDKAMALLDGYAASMHFSRDEKVSIAREIGLTLARRYDSRALDIMTQYDPERRDNTVTEWRLRLLLRLGRWEDVYQLTRKLPQDLAETNRWRYWQARSLELAQPQNPQALVLLKNVARERDFYGFLAADRAQTPYQLTNRPLVLSPQLINKVRNTPGVRRALELHDRGQIVDGRREWYHVSRMFNRDEMVAQAKLAYDLKWYFPAIRTISQAQYWDDLDIRFPMAHRDTLVREAKLRGLHSSWVFAITRQESAFMDDARSSAGATGLMQLMPGTAKETARKFSIPLASPQQVLDPDKNVQLGAAYLSQVHGQFNGNRVLATAAYNAGPGRVRQWLRGANHLSFDVWVESIPFDETRQYVQNVLSYSVIYGQKLNAPQPLVDWNERYFDDQ</sequence>
<dbReference type="Gene3D" id="1.25.20.10">
    <property type="entry name" value="Bacterial muramidases"/>
    <property type="match status" value="1"/>
</dbReference>
<evidence type="ECO:0000259" key="4">
    <source>
        <dbReference type="Pfam" id="PF14718"/>
    </source>
</evidence>
<dbReference type="EMBL" id="CP014135">
    <property type="protein sequence ID" value="AMB87872.1"/>
    <property type="molecule type" value="Genomic_DNA"/>
</dbReference>
<dbReference type="InterPro" id="IPR008258">
    <property type="entry name" value="Transglycosylase_SLT_dom_1"/>
</dbReference>
<evidence type="ECO:0000259" key="3">
    <source>
        <dbReference type="Pfam" id="PF01464"/>
    </source>
</evidence>
<evidence type="ECO:0000256" key="2">
    <source>
        <dbReference type="ARBA" id="ARBA00022729"/>
    </source>
</evidence>
<feature type="domain" description="Lytic transglycosylase superhelical linker" evidence="4">
    <location>
        <begin position="403"/>
        <end position="470"/>
    </location>
</feature>
<dbReference type="InterPro" id="IPR012289">
    <property type="entry name" value="Lytic_TGlycosylase_superhlx_L"/>
</dbReference>
<evidence type="ECO:0000313" key="6">
    <source>
        <dbReference type="Proteomes" id="UP000063229"/>
    </source>
</evidence>
<dbReference type="CDD" id="cd13401">
    <property type="entry name" value="Slt70-like"/>
    <property type="match status" value="1"/>
</dbReference>
<dbReference type="Pfam" id="PF01464">
    <property type="entry name" value="SLT"/>
    <property type="match status" value="1"/>
</dbReference>
<dbReference type="InterPro" id="IPR023346">
    <property type="entry name" value="Lysozyme-like_dom_sf"/>
</dbReference>
<organism evidence="5 6">
    <name type="scientific">Pseudomonas agarici</name>
    <dbReference type="NCBI Taxonomy" id="46677"/>
    <lineage>
        <taxon>Bacteria</taxon>
        <taxon>Pseudomonadati</taxon>
        <taxon>Pseudomonadota</taxon>
        <taxon>Gammaproteobacteria</taxon>
        <taxon>Pseudomonadales</taxon>
        <taxon>Pseudomonadaceae</taxon>
        <taxon>Pseudomonas</taxon>
    </lineage>
</organism>
<proteinExistence type="inferred from homology"/>
<dbReference type="PANTHER" id="PTHR37423">
    <property type="entry name" value="SOLUBLE LYTIC MUREIN TRANSGLYCOSYLASE-RELATED"/>
    <property type="match status" value="1"/>
</dbReference>
<dbReference type="RefSeq" id="WP_017134142.1">
    <property type="nucleotide sequence ID" value="NZ_CP014135.1"/>
</dbReference>
<dbReference type="GO" id="GO:0004553">
    <property type="term" value="F:hydrolase activity, hydrolyzing O-glycosyl compounds"/>
    <property type="evidence" value="ECO:0007669"/>
    <property type="project" value="InterPro"/>
</dbReference>
<dbReference type="STRING" id="46677.AWM79_22375"/>
<dbReference type="Proteomes" id="UP000063229">
    <property type="component" value="Chromosome"/>
</dbReference>
<name>A0A0X1T7G9_PSEAA</name>